<proteinExistence type="inferred from homology"/>
<dbReference type="InterPro" id="IPR001091">
    <property type="entry name" value="RM_Methyltransferase"/>
</dbReference>
<dbReference type="PRINTS" id="PR00508">
    <property type="entry name" value="S21N4MTFRASE"/>
</dbReference>
<reference evidence="6 7" key="1">
    <citation type="journal article" date="2013" name="J. Microbiol. Biotechnol.">
        <title>Novosphingobium ginsenosidimutans sp. nov., with the ability to convert ginsenoside.</title>
        <authorList>
            <person name="Kim J.K."/>
            <person name="He D."/>
            <person name="Liu Q.M."/>
            <person name="Park H.Y."/>
            <person name="Jung M.S."/>
            <person name="Yoon M.H."/>
            <person name="Kim S.C."/>
            <person name="Im W.T."/>
        </authorList>
    </citation>
    <scope>NUCLEOTIDE SEQUENCE [LARGE SCALE GENOMIC DNA]</scope>
    <source>
        <strain evidence="6 7">FW-6</strain>
    </source>
</reference>
<dbReference type="GO" id="GO:0009007">
    <property type="term" value="F:site-specific DNA-methyltransferase (adenine-specific) activity"/>
    <property type="evidence" value="ECO:0007669"/>
    <property type="project" value="UniProtKB-EC"/>
</dbReference>
<dbReference type="GO" id="GO:0003677">
    <property type="term" value="F:DNA binding"/>
    <property type="evidence" value="ECO:0007669"/>
    <property type="project" value="InterPro"/>
</dbReference>
<dbReference type="InterPro" id="IPR029063">
    <property type="entry name" value="SAM-dependent_MTases_sf"/>
</dbReference>
<dbReference type="REBASE" id="370113">
    <property type="entry name" value="M.NgiFW6ORF5480P"/>
</dbReference>
<dbReference type="OrthoDB" id="7806498at2"/>
<comment type="catalytic activity">
    <reaction evidence="3">
        <text>a 2'-deoxyadenosine in DNA + S-adenosyl-L-methionine = an N(6)-methyl-2'-deoxyadenosine in DNA + S-adenosyl-L-homocysteine + H(+)</text>
        <dbReference type="Rhea" id="RHEA:15197"/>
        <dbReference type="Rhea" id="RHEA-COMP:12418"/>
        <dbReference type="Rhea" id="RHEA-COMP:12419"/>
        <dbReference type="ChEBI" id="CHEBI:15378"/>
        <dbReference type="ChEBI" id="CHEBI:57856"/>
        <dbReference type="ChEBI" id="CHEBI:59789"/>
        <dbReference type="ChEBI" id="CHEBI:90615"/>
        <dbReference type="ChEBI" id="CHEBI:90616"/>
        <dbReference type="EC" id="2.1.1.72"/>
    </reaction>
</comment>
<evidence type="ECO:0000313" key="7">
    <source>
        <dbReference type="Proteomes" id="UP000321172"/>
    </source>
</evidence>
<dbReference type="EC" id="2.1.1.-" evidence="4"/>
<keyword evidence="1 6" id="KW-0489">Methyltransferase</keyword>
<dbReference type="Pfam" id="PF01555">
    <property type="entry name" value="N6_N4_Mtase"/>
    <property type="match status" value="1"/>
</dbReference>
<evidence type="ECO:0000259" key="5">
    <source>
        <dbReference type="Pfam" id="PF01555"/>
    </source>
</evidence>
<sequence length="442" mass="48985">MVVINSHSIEFRDPAALKLRKRGWRKYPACQIEEAKRQLERTGMVVEPVLVDSEDHVVCGGAIVQAARQLGWTQVPVLLIANMTPDELRLYAVNAHKLNDLGAYDDVLLAEELRELDRLLREDIFKCLAIEEGELTRLLSLGAKEPGSELACNTNATQTVVNRPGDLWQVGRHRLLCASSLEHGSFAALMQGELAQFGLTDSPYNIPMATISSDPTREEFAYGHGEMSPNEFTRFLTTVMRLMKSASEPGAWQAFFMSYHFLLELLRAGTVVFGRPKAMCTWIKSQPGQGTPFRSQTEQVVYFRNGDAPPRDNVQLGKHGRNRSTAWHYDGMTTASSERAELLKSRATPKAVDMLQDAILDVTSHDGIVLDPFGGIGSTMVAAQAAERRGYLIEIEPRFVDVAIRRMQAAYGLTAIRQSDGRSFADLEAEAEAAATRDEVDG</sequence>
<accession>A0A5B8S2D0</accession>
<dbReference type="SUPFAM" id="SSF53335">
    <property type="entry name" value="S-adenosyl-L-methionine-dependent methyltransferases"/>
    <property type="match status" value="1"/>
</dbReference>
<evidence type="ECO:0000256" key="2">
    <source>
        <dbReference type="ARBA" id="ARBA00022679"/>
    </source>
</evidence>
<feature type="domain" description="DNA methylase N-4/N-6" evidence="5">
    <location>
        <begin position="199"/>
        <end position="404"/>
    </location>
</feature>
<dbReference type="KEGG" id="ngf:FRF71_05480"/>
<dbReference type="PIRSF" id="PIRSF036758">
    <property type="entry name" value="Aden_M_ParB"/>
    <property type="match status" value="1"/>
</dbReference>
<evidence type="ECO:0000313" key="6">
    <source>
        <dbReference type="EMBL" id="QEA15629.1"/>
    </source>
</evidence>
<dbReference type="GO" id="GO:0032259">
    <property type="term" value="P:methylation"/>
    <property type="evidence" value="ECO:0007669"/>
    <property type="project" value="UniProtKB-KW"/>
</dbReference>
<evidence type="ECO:0000256" key="4">
    <source>
        <dbReference type="RuleBase" id="RU362026"/>
    </source>
</evidence>
<dbReference type="EMBL" id="CP042345">
    <property type="protein sequence ID" value="QEA15629.1"/>
    <property type="molecule type" value="Genomic_DNA"/>
</dbReference>
<dbReference type="AlphaFoldDB" id="A0A5B8S2D0"/>
<name>A0A5B8S2D0_9SPHN</name>
<dbReference type="Gene3D" id="3.90.1530.10">
    <property type="entry name" value="Conserved hypothetical protein from pyrococcus furiosus pfu- 392566-001, ParB domain"/>
    <property type="match status" value="1"/>
</dbReference>
<dbReference type="RefSeq" id="WP_147089607.1">
    <property type="nucleotide sequence ID" value="NZ_BAABJD010000001.1"/>
</dbReference>
<keyword evidence="2" id="KW-0808">Transferase</keyword>
<dbReference type="GO" id="GO:0008170">
    <property type="term" value="F:N-methyltransferase activity"/>
    <property type="evidence" value="ECO:0007669"/>
    <property type="project" value="InterPro"/>
</dbReference>
<comment type="similarity">
    <text evidence="4">Belongs to the N(4)/N(6)-methyltransferase family.</text>
</comment>
<dbReference type="InterPro" id="IPR015840">
    <property type="entry name" value="DNA_MeTrfase_ParB"/>
</dbReference>
<evidence type="ECO:0000256" key="1">
    <source>
        <dbReference type="ARBA" id="ARBA00022603"/>
    </source>
</evidence>
<organism evidence="6 7">
    <name type="scientific">Novosphingobium ginsenosidimutans</name>
    <dbReference type="NCBI Taxonomy" id="1176536"/>
    <lineage>
        <taxon>Bacteria</taxon>
        <taxon>Pseudomonadati</taxon>
        <taxon>Pseudomonadota</taxon>
        <taxon>Alphaproteobacteria</taxon>
        <taxon>Sphingomonadales</taxon>
        <taxon>Sphingomonadaceae</taxon>
        <taxon>Novosphingobium</taxon>
    </lineage>
</organism>
<dbReference type="Proteomes" id="UP000321172">
    <property type="component" value="Chromosome"/>
</dbReference>
<gene>
    <name evidence="6" type="ORF">FRF71_05480</name>
</gene>
<evidence type="ECO:0000256" key="3">
    <source>
        <dbReference type="ARBA" id="ARBA00047942"/>
    </source>
</evidence>
<keyword evidence="7" id="KW-1185">Reference proteome</keyword>
<dbReference type="InterPro" id="IPR002941">
    <property type="entry name" value="DNA_methylase_N4/N6"/>
</dbReference>
<protein>
    <recommendedName>
        <fullName evidence="4">Methyltransferase</fullName>
        <ecNumber evidence="4">2.1.1.-</ecNumber>
    </recommendedName>
</protein>
<dbReference type="Gene3D" id="3.40.50.150">
    <property type="entry name" value="Vaccinia Virus protein VP39"/>
    <property type="match status" value="1"/>
</dbReference>